<comment type="caution">
    <text evidence="4">The sequence shown here is derived from an EMBL/GenBank/DDBJ whole genome shotgun (WGS) entry which is preliminary data.</text>
</comment>
<dbReference type="SUPFAM" id="SSF48576">
    <property type="entry name" value="Terpenoid synthases"/>
    <property type="match status" value="1"/>
</dbReference>
<dbReference type="SFLD" id="SFLDS00005">
    <property type="entry name" value="Isoprenoid_Synthase_Type_I"/>
    <property type="match status" value="1"/>
</dbReference>
<dbReference type="RefSeq" id="WP_346093490.1">
    <property type="nucleotide sequence ID" value="NZ_BAAABY010000009.1"/>
</dbReference>
<accession>A0ABP3JFK8</accession>
<proteinExistence type="predicted"/>
<dbReference type="Gene3D" id="1.10.600.10">
    <property type="entry name" value="Farnesyl Diphosphate Synthase"/>
    <property type="match status" value="1"/>
</dbReference>
<reference evidence="5" key="1">
    <citation type="journal article" date="2019" name="Int. J. Syst. Evol. Microbiol.">
        <title>The Global Catalogue of Microorganisms (GCM) 10K type strain sequencing project: providing services to taxonomists for standard genome sequencing and annotation.</title>
        <authorList>
            <consortium name="The Broad Institute Genomics Platform"/>
            <consortium name="The Broad Institute Genome Sequencing Center for Infectious Disease"/>
            <person name="Wu L."/>
            <person name="Ma J."/>
        </authorList>
    </citation>
    <scope>NUCLEOTIDE SEQUENCE [LARGE SCALE GENOMIC DNA]</scope>
    <source>
        <strain evidence="5">JCM 4805</strain>
    </source>
</reference>
<gene>
    <name evidence="4" type="ORF">GCM10010361_11420</name>
</gene>
<evidence type="ECO:0000256" key="2">
    <source>
        <dbReference type="SAM" id="MobiDB-lite"/>
    </source>
</evidence>
<evidence type="ECO:0000313" key="4">
    <source>
        <dbReference type="EMBL" id="GAA0449119.1"/>
    </source>
</evidence>
<dbReference type="InterPro" id="IPR036188">
    <property type="entry name" value="FAD/NAD-bd_sf"/>
</dbReference>
<dbReference type="Gene3D" id="3.50.50.60">
    <property type="entry name" value="FAD/NAD(P)-binding domain"/>
    <property type="match status" value="1"/>
</dbReference>
<dbReference type="Pfam" id="PF19086">
    <property type="entry name" value="Terpene_syn_C_2"/>
    <property type="match status" value="1"/>
</dbReference>
<feature type="domain" description="Amine oxidase" evidence="3">
    <location>
        <begin position="13"/>
        <end position="312"/>
    </location>
</feature>
<evidence type="ECO:0000313" key="5">
    <source>
        <dbReference type="Proteomes" id="UP001500909"/>
    </source>
</evidence>
<name>A0ABP3JFK8_9ACTN</name>
<dbReference type="SFLD" id="SFLDG01020">
    <property type="entry name" value="Terpene_Cyclase_Like_2"/>
    <property type="match status" value="1"/>
</dbReference>
<sequence>MARQRVAVIGSGVSGMTAAYRLRKEFEVTVFEADSRLGGHVDSRYPEPGRPVDMAFMVFSATYYPQFTQLLDELEVATRPADMSTEVTCADCGFAQRSDDPVGLGGLPQRPPRVSREVWEQYGDDVERFVPALQEAARDEPDTTMAAFLHKRDFSDYFARHFLHARLWGWFLSDVGAIPVGFLAQTLQRYGFLDGPEAFATWRVIANGSADYIARIAETLHSVRTSTPVRTVERSARGITVRDATGCAYRFDKAVLAVPAPQALALLADPTPEQRTTLGALTYTPLDAVLHTDRSLFPDGRGESGINIQLSCANPHLPPPVANHQNMDALWGRTSSEPLYVTYAPVPVVSPSTVRARGYYAHPSINGQYVAAQRRLPELSDEVLAFAGAYHGDGFHESGCAAGLAAARTLAGEHGSARPGTAGTGRRVALEAPEGSQGTGSAIIPDRPQPLAAPSWHRPHGLGTSAAHPRPGPQQVQARRGDPAKLRIPELWCPIPPAIHHQAEEVEEHLIQWLIRFGYITSPEEEQAARACEYGMLGARVFPRGPFEVTSFGAELIVCTFLLDDEYMERAAMHGRPLDYARNILKFTQILREPDRLPGGIPEGEVKYHAGLQDLAQRWRRMVPSEQMLRWRAGIEEYFMATGPEVIYQTLQTQPTLEEYISLRESSVLQRSACFVIVEMSGQAPLPGHLFCEPRVQRIARTASRIIAWTNDILSGPRELLWPGALNLIAALAEEYDCTYQEALDLAAHMHTEETRIFLNLVDEERRRGCDPRIDRYLTGIAHWIRGNLDWSRTTNRYRAGATATGPQTFGE</sequence>
<evidence type="ECO:0000259" key="3">
    <source>
        <dbReference type="Pfam" id="PF01593"/>
    </source>
</evidence>
<dbReference type="InterPro" id="IPR034686">
    <property type="entry name" value="Terpene_cyclase-like_2"/>
</dbReference>
<keyword evidence="1" id="KW-0456">Lyase</keyword>
<dbReference type="InterPro" id="IPR002937">
    <property type="entry name" value="Amino_oxidase"/>
</dbReference>
<feature type="region of interest" description="Disordered" evidence="2">
    <location>
        <begin position="432"/>
        <end position="481"/>
    </location>
</feature>
<dbReference type="PANTHER" id="PTHR42923">
    <property type="entry name" value="PROTOPORPHYRINOGEN OXIDASE"/>
    <property type="match status" value="1"/>
</dbReference>
<protein>
    <recommendedName>
        <fullName evidence="3">Amine oxidase domain-containing protein</fullName>
    </recommendedName>
</protein>
<evidence type="ECO:0000256" key="1">
    <source>
        <dbReference type="ARBA" id="ARBA00023239"/>
    </source>
</evidence>
<dbReference type="PANTHER" id="PTHR42923:SF17">
    <property type="entry name" value="AMINE OXIDASE DOMAIN-CONTAINING PROTEIN"/>
    <property type="match status" value="1"/>
</dbReference>
<dbReference type="InterPro" id="IPR050464">
    <property type="entry name" value="Zeta_carotene_desat/Oxidored"/>
</dbReference>
<dbReference type="Proteomes" id="UP001500909">
    <property type="component" value="Unassembled WGS sequence"/>
</dbReference>
<dbReference type="EMBL" id="BAAABY010000009">
    <property type="protein sequence ID" value="GAA0449119.1"/>
    <property type="molecule type" value="Genomic_DNA"/>
</dbReference>
<dbReference type="InterPro" id="IPR008949">
    <property type="entry name" value="Isoprenoid_synthase_dom_sf"/>
</dbReference>
<organism evidence="4 5">
    <name type="scientific">Streptomyces olivaceiscleroticus</name>
    <dbReference type="NCBI Taxonomy" id="68245"/>
    <lineage>
        <taxon>Bacteria</taxon>
        <taxon>Bacillati</taxon>
        <taxon>Actinomycetota</taxon>
        <taxon>Actinomycetes</taxon>
        <taxon>Kitasatosporales</taxon>
        <taxon>Streptomycetaceae</taxon>
        <taxon>Streptomyces</taxon>
    </lineage>
</organism>
<dbReference type="Pfam" id="PF01593">
    <property type="entry name" value="Amino_oxidase"/>
    <property type="match status" value="1"/>
</dbReference>
<dbReference type="SUPFAM" id="SSF51905">
    <property type="entry name" value="FAD/NAD(P)-binding domain"/>
    <property type="match status" value="1"/>
</dbReference>
<keyword evidence="5" id="KW-1185">Reference proteome</keyword>